<comment type="caution">
    <text evidence="8">The sequence shown here is derived from an EMBL/GenBank/DDBJ whole genome shotgun (WGS) entry which is preliminary data.</text>
</comment>
<dbReference type="PROSITE" id="PS50172">
    <property type="entry name" value="BRCT"/>
    <property type="match status" value="2"/>
</dbReference>
<evidence type="ECO:0000256" key="3">
    <source>
        <dbReference type="ARBA" id="ARBA00022763"/>
    </source>
</evidence>
<dbReference type="InterPro" id="IPR036420">
    <property type="entry name" value="BRCT_dom_sf"/>
</dbReference>
<sequence>MVGTERSLADIDAAMRAHGFRFSPTLPATDALDPDLQQETPDSRNSDPDLQMAADAADDSVKPRAGMGAAAAGSNGGDPSSQQTAADAAEGAVAQVQAGTGAELVGRRIRVYWPDDNRHYPGRVIRFNAATGKHFIQYDDGDTEDLDLQRERWHFRSSDAGASPSDSRDGSSEFDGNADGPDSDPADDDCNAEEGDSDQADEPNADVDGETAPAPCAEGSPAVRRSYDAALPADPDPRADVTAGGDASESQAECGLAVKRCQIACSGIDRPLLEQLKRFCRQMGNSQAVSAINSATTHAIVKLDGELLMNPRTLKYFQAVLRGCWVVSWAWVATSMQAGRWVDEAPFECRGDPEYLGAPARGRLRRIAGGPPIFHKLRVCLVEPWDNRTLPKSALAELIQLGGGEVVDQVPNPAQKRRRRAKAAAACDAVEVVAVTIINTDEPEDESGLAEARENAGPAPLLIMNWVLDSIRNYGILNIAKHAV</sequence>
<evidence type="ECO:0000256" key="5">
    <source>
        <dbReference type="ARBA" id="ARBA00023242"/>
    </source>
</evidence>
<feature type="domain" description="BRCT" evidence="7">
    <location>
        <begin position="274"/>
        <end position="349"/>
    </location>
</feature>
<dbReference type="GO" id="GO:0005634">
    <property type="term" value="C:nucleus"/>
    <property type="evidence" value="ECO:0007669"/>
    <property type="project" value="UniProtKB-SubCell"/>
</dbReference>
<dbReference type="InterPro" id="IPR001357">
    <property type="entry name" value="BRCT_dom"/>
</dbReference>
<feature type="region of interest" description="Disordered" evidence="6">
    <location>
        <begin position="24"/>
        <end position="92"/>
    </location>
</feature>
<feature type="compositionally biased region" description="Low complexity" evidence="6">
    <location>
        <begin position="82"/>
        <end position="92"/>
    </location>
</feature>
<name>A0AAW1Q0G2_9CHLO</name>
<dbReference type="Proteomes" id="UP001489004">
    <property type="component" value="Unassembled WGS sequence"/>
</dbReference>
<proteinExistence type="predicted"/>
<dbReference type="InterPro" id="IPR047365">
    <property type="entry name" value="Tudor_AtPTM-like"/>
</dbReference>
<gene>
    <name evidence="8" type="ORF">WJX72_005888</name>
</gene>
<dbReference type="GO" id="GO:0045944">
    <property type="term" value="P:positive regulation of transcription by RNA polymerase II"/>
    <property type="evidence" value="ECO:0007669"/>
    <property type="project" value="TreeGrafter"/>
</dbReference>
<dbReference type="Gene3D" id="2.30.30.140">
    <property type="match status" value="1"/>
</dbReference>
<dbReference type="PANTHER" id="PTHR13763:SF0">
    <property type="entry name" value="BREAST CANCER TYPE 1 SUSCEPTIBILITY PROTEIN"/>
    <property type="match status" value="1"/>
</dbReference>
<feature type="compositionally biased region" description="Acidic residues" evidence="6">
    <location>
        <begin position="181"/>
        <end position="209"/>
    </location>
</feature>
<evidence type="ECO:0000256" key="6">
    <source>
        <dbReference type="SAM" id="MobiDB-lite"/>
    </source>
</evidence>
<evidence type="ECO:0000313" key="8">
    <source>
        <dbReference type="EMBL" id="KAK9814438.1"/>
    </source>
</evidence>
<keyword evidence="5" id="KW-0539">Nucleus</keyword>
<keyword evidence="4" id="KW-0234">DNA repair</keyword>
<evidence type="ECO:0000256" key="4">
    <source>
        <dbReference type="ARBA" id="ARBA00023204"/>
    </source>
</evidence>
<dbReference type="CDD" id="cd20404">
    <property type="entry name" value="Tudor_Agenet_AtEML-like"/>
    <property type="match status" value="1"/>
</dbReference>
<keyword evidence="2" id="KW-0677">Repeat</keyword>
<evidence type="ECO:0000259" key="7">
    <source>
        <dbReference type="PROSITE" id="PS50172"/>
    </source>
</evidence>
<dbReference type="Pfam" id="PF21743">
    <property type="entry name" value="PTM_DIR17_Tudor"/>
    <property type="match status" value="1"/>
</dbReference>
<keyword evidence="3" id="KW-0227">DNA damage</keyword>
<dbReference type="Gene3D" id="3.40.50.10190">
    <property type="entry name" value="BRCT domain"/>
    <property type="match status" value="2"/>
</dbReference>
<protein>
    <recommendedName>
        <fullName evidence="7">BRCT domain-containing protein</fullName>
    </recommendedName>
</protein>
<dbReference type="GO" id="GO:0000724">
    <property type="term" value="P:double-strand break repair via homologous recombination"/>
    <property type="evidence" value="ECO:0007669"/>
    <property type="project" value="TreeGrafter"/>
</dbReference>
<dbReference type="SUPFAM" id="SSF52113">
    <property type="entry name" value="BRCT domain"/>
    <property type="match status" value="2"/>
</dbReference>
<accession>A0AAW1Q0G2</accession>
<dbReference type="GO" id="GO:0004842">
    <property type="term" value="F:ubiquitin-protein transferase activity"/>
    <property type="evidence" value="ECO:0007669"/>
    <property type="project" value="TreeGrafter"/>
</dbReference>
<feature type="domain" description="BRCT" evidence="7">
    <location>
        <begin position="369"/>
        <end position="484"/>
    </location>
</feature>
<feature type="region of interest" description="Disordered" evidence="6">
    <location>
        <begin position="155"/>
        <end position="220"/>
    </location>
</feature>
<comment type="subcellular location">
    <subcellularLocation>
        <location evidence="1">Nucleus</location>
    </subcellularLocation>
</comment>
<reference evidence="8 9" key="1">
    <citation type="journal article" date="2024" name="Nat. Commun.">
        <title>Phylogenomics reveals the evolutionary origins of lichenization in chlorophyte algae.</title>
        <authorList>
            <person name="Puginier C."/>
            <person name="Libourel C."/>
            <person name="Otte J."/>
            <person name="Skaloud P."/>
            <person name="Haon M."/>
            <person name="Grisel S."/>
            <person name="Petersen M."/>
            <person name="Berrin J.G."/>
            <person name="Delaux P.M."/>
            <person name="Dal Grande F."/>
            <person name="Keller J."/>
        </authorList>
    </citation>
    <scope>NUCLEOTIDE SEQUENCE [LARGE SCALE GENOMIC DNA]</scope>
    <source>
        <strain evidence="8 9">SAG 2043</strain>
    </source>
</reference>
<evidence type="ECO:0000313" key="9">
    <source>
        <dbReference type="Proteomes" id="UP001489004"/>
    </source>
</evidence>
<organism evidence="8 9">
    <name type="scientific">[Myrmecia] bisecta</name>
    <dbReference type="NCBI Taxonomy" id="41462"/>
    <lineage>
        <taxon>Eukaryota</taxon>
        <taxon>Viridiplantae</taxon>
        <taxon>Chlorophyta</taxon>
        <taxon>core chlorophytes</taxon>
        <taxon>Trebouxiophyceae</taxon>
        <taxon>Trebouxiales</taxon>
        <taxon>Trebouxiaceae</taxon>
        <taxon>Myrmecia</taxon>
    </lineage>
</organism>
<dbReference type="SMART" id="SM00292">
    <property type="entry name" value="BRCT"/>
    <property type="match status" value="2"/>
</dbReference>
<evidence type="ECO:0000256" key="2">
    <source>
        <dbReference type="ARBA" id="ARBA00022737"/>
    </source>
</evidence>
<dbReference type="SUPFAM" id="SSF63748">
    <property type="entry name" value="Tudor/PWWP/MBT"/>
    <property type="match status" value="1"/>
</dbReference>
<dbReference type="EMBL" id="JALJOR010000007">
    <property type="protein sequence ID" value="KAK9814438.1"/>
    <property type="molecule type" value="Genomic_DNA"/>
</dbReference>
<dbReference type="InterPro" id="IPR031099">
    <property type="entry name" value="BRCA1-associated"/>
</dbReference>
<dbReference type="AlphaFoldDB" id="A0AAW1Q0G2"/>
<dbReference type="PANTHER" id="PTHR13763">
    <property type="entry name" value="BREAST CANCER TYPE 1 SUSCEPTIBILITY PROTEIN BRCA1"/>
    <property type="match status" value="1"/>
</dbReference>
<evidence type="ECO:0000256" key="1">
    <source>
        <dbReference type="ARBA" id="ARBA00004123"/>
    </source>
</evidence>
<keyword evidence="9" id="KW-1185">Reference proteome</keyword>